<dbReference type="RefSeq" id="WP_200980938.1">
    <property type="nucleotide sequence ID" value="NZ_CP064654.1"/>
</dbReference>
<evidence type="ECO:0000313" key="6">
    <source>
        <dbReference type="EMBL" id="QPC97928.1"/>
    </source>
</evidence>
<keyword evidence="7" id="KW-1185">Reference proteome</keyword>
<keyword evidence="2" id="KW-0520">NAD</keyword>
<dbReference type="InterPro" id="IPR036291">
    <property type="entry name" value="NAD(P)-bd_dom_sf"/>
</dbReference>
<evidence type="ECO:0000256" key="3">
    <source>
        <dbReference type="RuleBase" id="RU003719"/>
    </source>
</evidence>
<reference evidence="6 7" key="1">
    <citation type="submission" date="2020-11" db="EMBL/GenBank/DDBJ databases">
        <title>The genome sequence of Erythrobacter sp. 6D36.</title>
        <authorList>
            <person name="Liu Y."/>
        </authorList>
    </citation>
    <scope>NUCLEOTIDE SEQUENCE [LARGE SCALE GENOMIC DNA]</scope>
    <source>
        <strain evidence="6 7">6D36</strain>
    </source>
</reference>
<proteinExistence type="inferred from homology"/>
<dbReference type="Proteomes" id="UP000594459">
    <property type="component" value="Chromosome"/>
</dbReference>
<dbReference type="GO" id="GO:0016616">
    <property type="term" value="F:oxidoreductase activity, acting on the CH-OH group of donors, NAD or NADP as acceptor"/>
    <property type="evidence" value="ECO:0007669"/>
    <property type="project" value="InterPro"/>
</dbReference>
<name>A0A7S8F2H8_9SPHN</name>
<evidence type="ECO:0000313" key="7">
    <source>
        <dbReference type="Proteomes" id="UP000594459"/>
    </source>
</evidence>
<dbReference type="PANTHER" id="PTHR43333">
    <property type="entry name" value="2-HACID_DH_C DOMAIN-CONTAINING PROTEIN"/>
    <property type="match status" value="1"/>
</dbReference>
<evidence type="ECO:0000259" key="5">
    <source>
        <dbReference type="Pfam" id="PF02826"/>
    </source>
</evidence>
<sequence length="312" mass="35122">MTKAVLSALIRPLVEPRLPEWIEPLWFMSKEQALQFAPEAEIGWFDLNEKEPMVEIAKAATNLKWMNSIYAGLDFMPLDLLKERGVVVTNGVGINAITIAEYVVMLMLAHAKGYREVVRAQERHEWLLDSPGKRELSGERVLLLGMGAIGSLIKTRLEAFDMKVIPVRRSGSDGALRPGEWREKLGEFDWVVLAVPSTPETRHMIGEIELAAMRPNAVLVNIARGDVVDQDALVSALEKKSIEAALLDVTDPEPLPADHPLWDLDNAQVTMHLSGRAQTKMFQRSADRFVENLERWQRGEPVWPQLDLDLGY</sequence>
<dbReference type="SUPFAM" id="SSF51735">
    <property type="entry name" value="NAD(P)-binding Rossmann-fold domains"/>
    <property type="match status" value="1"/>
</dbReference>
<evidence type="ECO:0000256" key="2">
    <source>
        <dbReference type="ARBA" id="ARBA00023027"/>
    </source>
</evidence>
<evidence type="ECO:0000256" key="1">
    <source>
        <dbReference type="ARBA" id="ARBA00023002"/>
    </source>
</evidence>
<feature type="domain" description="D-isomer specific 2-hydroxyacid dehydrogenase NAD-binding" evidence="5">
    <location>
        <begin position="104"/>
        <end position="274"/>
    </location>
</feature>
<comment type="similarity">
    <text evidence="3">Belongs to the D-isomer specific 2-hydroxyacid dehydrogenase family.</text>
</comment>
<dbReference type="Pfam" id="PF02826">
    <property type="entry name" value="2-Hacid_dh_C"/>
    <property type="match status" value="1"/>
</dbReference>
<organism evidence="6 7">
    <name type="scientific">Qipengyuania soli</name>
    <dbReference type="NCBI Taxonomy" id="2782568"/>
    <lineage>
        <taxon>Bacteria</taxon>
        <taxon>Pseudomonadati</taxon>
        <taxon>Pseudomonadota</taxon>
        <taxon>Alphaproteobacteria</taxon>
        <taxon>Sphingomonadales</taxon>
        <taxon>Erythrobacteraceae</taxon>
        <taxon>Qipengyuania</taxon>
    </lineage>
</organism>
<protein>
    <submittedName>
        <fullName evidence="6">D-2-hydroxyacid dehydrogenase</fullName>
    </submittedName>
</protein>
<dbReference type="Pfam" id="PF00389">
    <property type="entry name" value="2-Hacid_dh"/>
    <property type="match status" value="1"/>
</dbReference>
<dbReference type="EMBL" id="CP064654">
    <property type="protein sequence ID" value="QPC97928.1"/>
    <property type="molecule type" value="Genomic_DNA"/>
</dbReference>
<evidence type="ECO:0000259" key="4">
    <source>
        <dbReference type="Pfam" id="PF00389"/>
    </source>
</evidence>
<dbReference type="AlphaFoldDB" id="A0A7S8F2H8"/>
<feature type="domain" description="D-isomer specific 2-hydroxyacid dehydrogenase catalytic" evidence="4">
    <location>
        <begin position="56"/>
        <end position="300"/>
    </location>
</feature>
<dbReference type="PANTHER" id="PTHR43333:SF1">
    <property type="entry name" value="D-ISOMER SPECIFIC 2-HYDROXYACID DEHYDROGENASE NAD-BINDING DOMAIN-CONTAINING PROTEIN"/>
    <property type="match status" value="1"/>
</dbReference>
<dbReference type="SUPFAM" id="SSF52283">
    <property type="entry name" value="Formate/glycerate dehydrogenase catalytic domain-like"/>
    <property type="match status" value="1"/>
</dbReference>
<dbReference type="CDD" id="cd05300">
    <property type="entry name" value="2-Hacid_dh_1"/>
    <property type="match status" value="1"/>
</dbReference>
<dbReference type="InterPro" id="IPR006140">
    <property type="entry name" value="D-isomer_DH_NAD-bd"/>
</dbReference>
<dbReference type="KEGG" id="qso:IRL76_08455"/>
<dbReference type="PROSITE" id="PS00671">
    <property type="entry name" value="D_2_HYDROXYACID_DH_3"/>
    <property type="match status" value="1"/>
</dbReference>
<dbReference type="GO" id="GO:0051287">
    <property type="term" value="F:NAD binding"/>
    <property type="evidence" value="ECO:0007669"/>
    <property type="project" value="InterPro"/>
</dbReference>
<accession>A0A7S8F2H8</accession>
<keyword evidence="1 3" id="KW-0560">Oxidoreductase</keyword>
<gene>
    <name evidence="6" type="ORF">IRL76_08455</name>
</gene>
<dbReference type="InterPro" id="IPR006139">
    <property type="entry name" value="D-isomer_2_OHA_DH_cat_dom"/>
</dbReference>
<dbReference type="InterPro" id="IPR029753">
    <property type="entry name" value="D-isomer_DH_CS"/>
</dbReference>
<dbReference type="Gene3D" id="3.40.50.720">
    <property type="entry name" value="NAD(P)-binding Rossmann-like Domain"/>
    <property type="match status" value="2"/>
</dbReference>